<keyword evidence="2" id="KW-1185">Reference proteome</keyword>
<dbReference type="EMBL" id="UYSU01035551">
    <property type="protein sequence ID" value="VDL96321.1"/>
    <property type="molecule type" value="Genomic_DNA"/>
</dbReference>
<evidence type="ECO:0000313" key="1">
    <source>
        <dbReference type="EMBL" id="VDL96321.1"/>
    </source>
</evidence>
<organism evidence="3">
    <name type="scientific">Schistocephalus solidus</name>
    <name type="common">Tapeworm</name>
    <dbReference type="NCBI Taxonomy" id="70667"/>
    <lineage>
        <taxon>Eukaryota</taxon>
        <taxon>Metazoa</taxon>
        <taxon>Spiralia</taxon>
        <taxon>Lophotrochozoa</taxon>
        <taxon>Platyhelminthes</taxon>
        <taxon>Cestoda</taxon>
        <taxon>Eucestoda</taxon>
        <taxon>Diphyllobothriidea</taxon>
        <taxon>Diphyllobothriidae</taxon>
        <taxon>Schistocephalus</taxon>
    </lineage>
</organism>
<name>A0A183T0D8_SCHSO</name>
<accession>A0A183T0D8</accession>
<gene>
    <name evidence="1" type="ORF">SSLN_LOCUS9936</name>
</gene>
<dbReference type="AlphaFoldDB" id="A0A183T0D8"/>
<dbReference type="Proteomes" id="UP000275846">
    <property type="component" value="Unassembled WGS sequence"/>
</dbReference>
<evidence type="ECO:0000313" key="3">
    <source>
        <dbReference type="WBParaSite" id="SSLN_0001030201-mRNA-1"/>
    </source>
</evidence>
<dbReference type="WBParaSite" id="SSLN_0001030201-mRNA-1">
    <property type="protein sequence ID" value="SSLN_0001030201-mRNA-1"/>
    <property type="gene ID" value="SSLN_0001030201"/>
</dbReference>
<sequence length="105" mass="11411">MVGPLIVYLVLIGRTGQHANRCSLSAVASSENSYERTKNWLRRHSWSKCRSVSPRPSVRQPTAVLTTTTTTTTIIATRCSKAAQATVAVPRGHAGLCCPRSHKAH</sequence>
<proteinExistence type="predicted"/>
<reference evidence="3" key="1">
    <citation type="submission" date="2016-06" db="UniProtKB">
        <authorList>
            <consortium name="WormBaseParasite"/>
        </authorList>
    </citation>
    <scope>IDENTIFICATION</scope>
</reference>
<evidence type="ECO:0000313" key="2">
    <source>
        <dbReference type="Proteomes" id="UP000275846"/>
    </source>
</evidence>
<reference evidence="1 2" key="2">
    <citation type="submission" date="2018-11" db="EMBL/GenBank/DDBJ databases">
        <authorList>
            <consortium name="Pathogen Informatics"/>
        </authorList>
    </citation>
    <scope>NUCLEOTIDE SEQUENCE [LARGE SCALE GENOMIC DNA]</scope>
    <source>
        <strain evidence="1 2">NST_G2</strain>
    </source>
</reference>
<protein>
    <submittedName>
        <fullName evidence="3">Secreted protein</fullName>
    </submittedName>
</protein>